<dbReference type="EMBL" id="CAFBLP010000057">
    <property type="protein sequence ID" value="CAB4885180.1"/>
    <property type="molecule type" value="Genomic_DNA"/>
</dbReference>
<organism evidence="1">
    <name type="scientific">freshwater metagenome</name>
    <dbReference type="NCBI Taxonomy" id="449393"/>
    <lineage>
        <taxon>unclassified sequences</taxon>
        <taxon>metagenomes</taxon>
        <taxon>ecological metagenomes</taxon>
    </lineage>
</organism>
<reference evidence="1" key="1">
    <citation type="submission" date="2020-05" db="EMBL/GenBank/DDBJ databases">
        <authorList>
            <person name="Chiriac C."/>
            <person name="Salcher M."/>
            <person name="Ghai R."/>
            <person name="Kavagutti S V."/>
        </authorList>
    </citation>
    <scope>NUCLEOTIDE SEQUENCE</scope>
</reference>
<name>A0A6J7EVR0_9ZZZZ</name>
<gene>
    <name evidence="1" type="ORF">UFOPK3376_02068</name>
</gene>
<sequence>MSENPTFTQALANASGRNVEVSPVTEATTLGAGYMAGLAVGTWTHLDQVADSWSPALVVEPTGSLDRDRWHQAVQRAARWIPDLSALDF</sequence>
<proteinExistence type="predicted"/>
<accession>A0A6J7EVR0</accession>
<dbReference type="Gene3D" id="3.30.420.40">
    <property type="match status" value="1"/>
</dbReference>
<dbReference type="SUPFAM" id="SSF53067">
    <property type="entry name" value="Actin-like ATPase domain"/>
    <property type="match status" value="1"/>
</dbReference>
<dbReference type="AlphaFoldDB" id="A0A6J7EVR0"/>
<dbReference type="InterPro" id="IPR043129">
    <property type="entry name" value="ATPase_NBD"/>
</dbReference>
<protein>
    <submittedName>
        <fullName evidence="1">Unannotated protein</fullName>
    </submittedName>
</protein>
<evidence type="ECO:0000313" key="1">
    <source>
        <dbReference type="EMBL" id="CAB4885180.1"/>
    </source>
</evidence>